<dbReference type="Pfam" id="PF00356">
    <property type="entry name" value="LacI"/>
    <property type="match status" value="1"/>
</dbReference>
<name>A0A3M7TRG4_9BACI</name>
<dbReference type="Proteomes" id="UP000278746">
    <property type="component" value="Unassembled WGS sequence"/>
</dbReference>
<dbReference type="GO" id="GO:0003700">
    <property type="term" value="F:DNA-binding transcription factor activity"/>
    <property type="evidence" value="ECO:0007669"/>
    <property type="project" value="TreeGrafter"/>
</dbReference>
<organism evidence="5 6">
    <name type="scientific">Alteribacter keqinensis</name>
    <dbReference type="NCBI Taxonomy" id="2483800"/>
    <lineage>
        <taxon>Bacteria</taxon>
        <taxon>Bacillati</taxon>
        <taxon>Bacillota</taxon>
        <taxon>Bacilli</taxon>
        <taxon>Bacillales</taxon>
        <taxon>Bacillaceae</taxon>
        <taxon>Alteribacter</taxon>
    </lineage>
</organism>
<dbReference type="PANTHER" id="PTHR30146:SF149">
    <property type="entry name" value="HTH-TYPE TRANSCRIPTIONAL REGULATOR EBGR"/>
    <property type="match status" value="1"/>
</dbReference>
<accession>A0A3M7TRG4</accession>
<keyword evidence="1" id="KW-0805">Transcription regulation</keyword>
<dbReference type="InterPro" id="IPR001761">
    <property type="entry name" value="Peripla_BP/Lac1_sug-bd_dom"/>
</dbReference>
<dbReference type="SMART" id="SM00354">
    <property type="entry name" value="HTH_LACI"/>
    <property type="match status" value="1"/>
</dbReference>
<dbReference type="SUPFAM" id="SSF47413">
    <property type="entry name" value="lambda repressor-like DNA-binding domains"/>
    <property type="match status" value="1"/>
</dbReference>
<keyword evidence="3" id="KW-0804">Transcription</keyword>
<gene>
    <name evidence="5" type="ORF">EBO34_12925</name>
</gene>
<dbReference type="EMBL" id="RHIB01000002">
    <property type="protein sequence ID" value="RNA67620.1"/>
    <property type="molecule type" value="Genomic_DNA"/>
</dbReference>
<evidence type="ECO:0000313" key="6">
    <source>
        <dbReference type="Proteomes" id="UP000278746"/>
    </source>
</evidence>
<dbReference type="AlphaFoldDB" id="A0A3M7TRG4"/>
<feature type="domain" description="HTH lacI-type" evidence="4">
    <location>
        <begin position="4"/>
        <end position="58"/>
    </location>
</feature>
<evidence type="ECO:0000256" key="1">
    <source>
        <dbReference type="ARBA" id="ARBA00023015"/>
    </source>
</evidence>
<sequence>MEKVTMKDVSRQAGVSMSTVSRVLNSPESVNREKREKVLNVIKELKYHPNALARGLVYKRTNSLGVLIPDVSNAYVAEVIRGMEDTALHFGYNLILCNTDLDQEKMVKYLQVLKEKQVDGIVFTSEPVTSELNELFEQLGLPVVLASTQSLEYNLPSVKVDDEKAAYDAATYLIGKGHRKIGMISGPTFDIISGATRYYGFQRAMKEKLQINAENMVEFGSYRFEDGYNAMKKLLKRKPDMTAVFSASDEMAVGAITYLHEEGISVPGDISIMGYDNTKFASMYIPKLTTVAQPMYEIGKTAVEKMMEQLEGKEETTLRSYLAHQIIERDSVRER</sequence>
<evidence type="ECO:0000313" key="5">
    <source>
        <dbReference type="EMBL" id="RNA67620.1"/>
    </source>
</evidence>
<evidence type="ECO:0000256" key="3">
    <source>
        <dbReference type="ARBA" id="ARBA00023163"/>
    </source>
</evidence>
<dbReference type="Gene3D" id="3.40.50.2300">
    <property type="match status" value="2"/>
</dbReference>
<reference evidence="5 6" key="1">
    <citation type="submission" date="2018-10" db="EMBL/GenBank/DDBJ databases">
        <title>Bacillus Keqinensis sp. nov., a moderately halophilic bacterium isolated from a saline-alkaline lake.</title>
        <authorList>
            <person name="Wang H."/>
        </authorList>
    </citation>
    <scope>NUCLEOTIDE SEQUENCE [LARGE SCALE GENOMIC DNA]</scope>
    <source>
        <strain evidence="5 6">KQ-3</strain>
    </source>
</reference>
<comment type="caution">
    <text evidence="5">The sequence shown here is derived from an EMBL/GenBank/DDBJ whole genome shotgun (WGS) entry which is preliminary data.</text>
</comment>
<dbReference type="InterPro" id="IPR010982">
    <property type="entry name" value="Lambda_DNA-bd_dom_sf"/>
</dbReference>
<dbReference type="Pfam" id="PF00532">
    <property type="entry name" value="Peripla_BP_1"/>
    <property type="match status" value="1"/>
</dbReference>
<dbReference type="InterPro" id="IPR028082">
    <property type="entry name" value="Peripla_BP_I"/>
</dbReference>
<proteinExistence type="predicted"/>
<evidence type="ECO:0000259" key="4">
    <source>
        <dbReference type="PROSITE" id="PS50932"/>
    </source>
</evidence>
<dbReference type="PRINTS" id="PR00036">
    <property type="entry name" value="HTHLACI"/>
</dbReference>
<dbReference type="CDD" id="cd01392">
    <property type="entry name" value="HTH_LacI"/>
    <property type="match status" value="1"/>
</dbReference>
<dbReference type="Gene3D" id="1.10.260.40">
    <property type="entry name" value="lambda repressor-like DNA-binding domains"/>
    <property type="match status" value="1"/>
</dbReference>
<dbReference type="CDD" id="cd19975">
    <property type="entry name" value="PBP1_CcpA-like"/>
    <property type="match status" value="1"/>
</dbReference>
<protein>
    <submittedName>
        <fullName evidence="5">LacI family transcriptional regulator</fullName>
    </submittedName>
</protein>
<dbReference type="RefSeq" id="WP_122899202.1">
    <property type="nucleotide sequence ID" value="NZ_RHIB01000002.1"/>
</dbReference>
<dbReference type="SUPFAM" id="SSF53822">
    <property type="entry name" value="Periplasmic binding protein-like I"/>
    <property type="match status" value="1"/>
</dbReference>
<dbReference type="GO" id="GO:0000976">
    <property type="term" value="F:transcription cis-regulatory region binding"/>
    <property type="evidence" value="ECO:0007669"/>
    <property type="project" value="TreeGrafter"/>
</dbReference>
<dbReference type="PANTHER" id="PTHR30146">
    <property type="entry name" value="LACI-RELATED TRANSCRIPTIONAL REPRESSOR"/>
    <property type="match status" value="1"/>
</dbReference>
<keyword evidence="6" id="KW-1185">Reference proteome</keyword>
<dbReference type="OrthoDB" id="9784962at2"/>
<evidence type="ECO:0000256" key="2">
    <source>
        <dbReference type="ARBA" id="ARBA00023125"/>
    </source>
</evidence>
<keyword evidence="2" id="KW-0238">DNA-binding</keyword>
<dbReference type="InterPro" id="IPR000843">
    <property type="entry name" value="HTH_LacI"/>
</dbReference>
<dbReference type="PROSITE" id="PS50932">
    <property type="entry name" value="HTH_LACI_2"/>
    <property type="match status" value="1"/>
</dbReference>